<organism evidence="4 5">
    <name type="scientific">Orbilia ellipsospora</name>
    <dbReference type="NCBI Taxonomy" id="2528407"/>
    <lineage>
        <taxon>Eukaryota</taxon>
        <taxon>Fungi</taxon>
        <taxon>Dikarya</taxon>
        <taxon>Ascomycota</taxon>
        <taxon>Pezizomycotina</taxon>
        <taxon>Orbiliomycetes</taxon>
        <taxon>Orbiliales</taxon>
        <taxon>Orbiliaceae</taxon>
        <taxon>Orbilia</taxon>
    </lineage>
</organism>
<dbReference type="EMBL" id="JAVHJO010000007">
    <property type="protein sequence ID" value="KAK6539100.1"/>
    <property type="molecule type" value="Genomic_DNA"/>
</dbReference>
<evidence type="ECO:0000313" key="5">
    <source>
        <dbReference type="Proteomes" id="UP001365542"/>
    </source>
</evidence>
<feature type="region of interest" description="Disordered" evidence="1">
    <location>
        <begin position="23"/>
        <end position="50"/>
    </location>
</feature>
<keyword evidence="2" id="KW-1133">Transmembrane helix</keyword>
<dbReference type="Proteomes" id="UP001365542">
    <property type="component" value="Unassembled WGS sequence"/>
</dbReference>
<sequence length="182" mass="19313">MPSKNFLVVLAFVQITLSHSLAVPQSPSSSTTSPSSPTTSTYVDPTGSSSSSVGNISLNTQIGIICGAVAISLIAIGALFYGYRKYRQRITKRRTQIKMDEMTANLNARVQNARKSGLLNGNVIKVYEGKGHGDDRQVTEVAEITVGSPVDQALSALEGGNPFKETGAAPKVGIWPHALRNP</sequence>
<feature type="compositionally biased region" description="Low complexity" evidence="1">
    <location>
        <begin position="26"/>
        <end position="41"/>
    </location>
</feature>
<feature type="chain" id="PRO_5043956626" evidence="3">
    <location>
        <begin position="23"/>
        <end position="182"/>
    </location>
</feature>
<keyword evidence="5" id="KW-1185">Reference proteome</keyword>
<evidence type="ECO:0000256" key="3">
    <source>
        <dbReference type="SAM" id="SignalP"/>
    </source>
</evidence>
<evidence type="ECO:0000256" key="1">
    <source>
        <dbReference type="SAM" id="MobiDB-lite"/>
    </source>
</evidence>
<dbReference type="AlphaFoldDB" id="A0AAV9XBL8"/>
<gene>
    <name evidence="4" type="ORF">TWF694_010638</name>
</gene>
<keyword evidence="2" id="KW-0472">Membrane</keyword>
<keyword evidence="3" id="KW-0732">Signal</keyword>
<accession>A0AAV9XBL8</accession>
<feature type="transmembrane region" description="Helical" evidence="2">
    <location>
        <begin position="62"/>
        <end position="83"/>
    </location>
</feature>
<evidence type="ECO:0000313" key="4">
    <source>
        <dbReference type="EMBL" id="KAK6539100.1"/>
    </source>
</evidence>
<reference evidence="4 5" key="1">
    <citation type="submission" date="2019-10" db="EMBL/GenBank/DDBJ databases">
        <authorList>
            <person name="Palmer J.M."/>
        </authorList>
    </citation>
    <scope>NUCLEOTIDE SEQUENCE [LARGE SCALE GENOMIC DNA]</scope>
    <source>
        <strain evidence="4 5">TWF694</strain>
    </source>
</reference>
<protein>
    <submittedName>
        <fullName evidence="4">Uncharacterized protein</fullName>
    </submittedName>
</protein>
<keyword evidence="2" id="KW-0812">Transmembrane</keyword>
<comment type="caution">
    <text evidence="4">The sequence shown here is derived from an EMBL/GenBank/DDBJ whole genome shotgun (WGS) entry which is preliminary data.</text>
</comment>
<proteinExistence type="predicted"/>
<name>A0AAV9XBL8_9PEZI</name>
<feature type="signal peptide" evidence="3">
    <location>
        <begin position="1"/>
        <end position="22"/>
    </location>
</feature>
<evidence type="ECO:0000256" key="2">
    <source>
        <dbReference type="SAM" id="Phobius"/>
    </source>
</evidence>